<feature type="repeat" description="PPR" evidence="2">
    <location>
        <begin position="324"/>
        <end position="358"/>
    </location>
</feature>
<feature type="repeat" description="PPR" evidence="2">
    <location>
        <begin position="22"/>
        <end position="56"/>
    </location>
</feature>
<gene>
    <name evidence="3" type="ORF">CEY00_Acc20835</name>
</gene>
<evidence type="ECO:0000313" key="4">
    <source>
        <dbReference type="Proteomes" id="UP000241394"/>
    </source>
</evidence>
<dbReference type="Pfam" id="PF13041">
    <property type="entry name" value="PPR_2"/>
    <property type="match status" value="2"/>
</dbReference>
<sequence length="409" mass="45392">MYLKFDHINDARKVFDKMVERNLISWTALITWYSQMGLAVEALNCFRLMVGDFFHPNHYTYVGAISACVSVGSARTGKEIHGRICRVEEELNSFVSNCLVNLYGKCGMLRSGRSVFDAILEPNSVSLTSLFLCYCQNGEYEEGLKIFLQSQRAGVRVNEFSGASVLGACAALENLEVGMQVHLHIVKCGIRMDQFVTGLINLCAKGGELELANWAFFEVNNPQLSAWTTLIGGCVQKGRGRETIDHFCKLHSAGLKPNERTFSSVFGAFADAMKIEGEKQLHSLIIKLGFHSFLMVGNAVVDFYSKSGLLKKSSKTFEEMDVHDIVSWNALISGCVKSDCYEETIELLRHMSVEGFEPNLYTYSSVLGICGDLPAIQWGRQTHCCILKPGFDYNVVEVPSLTCIPSVTG</sequence>
<dbReference type="Pfam" id="PF01535">
    <property type="entry name" value="PPR"/>
    <property type="match status" value="5"/>
</dbReference>
<protein>
    <submittedName>
        <fullName evidence="3">Pentatricopeptide repeat-containing protein</fullName>
    </submittedName>
</protein>
<dbReference type="GO" id="GO:0003723">
    <property type="term" value="F:RNA binding"/>
    <property type="evidence" value="ECO:0007669"/>
    <property type="project" value="InterPro"/>
</dbReference>
<name>A0A2R6QAN7_ACTCC</name>
<dbReference type="InterPro" id="IPR002885">
    <property type="entry name" value="PPR_rpt"/>
</dbReference>
<keyword evidence="4" id="KW-1185">Reference proteome</keyword>
<dbReference type="PANTHER" id="PTHR47926">
    <property type="entry name" value="PENTATRICOPEPTIDE REPEAT-CONTAINING PROTEIN"/>
    <property type="match status" value="1"/>
</dbReference>
<accession>A0A2R6QAN7</accession>
<organism evidence="3 4">
    <name type="scientific">Actinidia chinensis var. chinensis</name>
    <name type="common">Chinese soft-hair kiwi</name>
    <dbReference type="NCBI Taxonomy" id="1590841"/>
    <lineage>
        <taxon>Eukaryota</taxon>
        <taxon>Viridiplantae</taxon>
        <taxon>Streptophyta</taxon>
        <taxon>Embryophyta</taxon>
        <taxon>Tracheophyta</taxon>
        <taxon>Spermatophyta</taxon>
        <taxon>Magnoliopsida</taxon>
        <taxon>eudicotyledons</taxon>
        <taxon>Gunneridae</taxon>
        <taxon>Pentapetalae</taxon>
        <taxon>asterids</taxon>
        <taxon>Ericales</taxon>
        <taxon>Actinidiaceae</taxon>
        <taxon>Actinidia</taxon>
    </lineage>
</organism>
<dbReference type="PROSITE" id="PS51375">
    <property type="entry name" value="PPR"/>
    <property type="match status" value="4"/>
</dbReference>
<dbReference type="NCBIfam" id="TIGR00756">
    <property type="entry name" value="PPR"/>
    <property type="match status" value="4"/>
</dbReference>
<dbReference type="PANTHER" id="PTHR47926:SF474">
    <property type="entry name" value="REPEAT-CONTAINING PROTEIN, PUTATIVE-RELATED"/>
    <property type="match status" value="1"/>
</dbReference>
<dbReference type="InterPro" id="IPR046960">
    <property type="entry name" value="PPR_At4g14850-like_plant"/>
</dbReference>
<dbReference type="OrthoDB" id="185373at2759"/>
<evidence type="ECO:0000313" key="3">
    <source>
        <dbReference type="EMBL" id="PSS04974.1"/>
    </source>
</evidence>
<evidence type="ECO:0000256" key="2">
    <source>
        <dbReference type="PROSITE-ProRule" id="PRU00708"/>
    </source>
</evidence>
<dbReference type="STRING" id="1590841.A0A2R6QAN7"/>
<dbReference type="EMBL" id="NKQK01000018">
    <property type="protein sequence ID" value="PSS04974.1"/>
    <property type="molecule type" value="Genomic_DNA"/>
</dbReference>
<feature type="repeat" description="PPR" evidence="2">
    <location>
        <begin position="223"/>
        <end position="257"/>
    </location>
</feature>
<dbReference type="Gene3D" id="1.25.40.10">
    <property type="entry name" value="Tetratricopeptide repeat domain"/>
    <property type="match status" value="4"/>
</dbReference>
<dbReference type="Gramene" id="PSS04974">
    <property type="protein sequence ID" value="PSS04974"/>
    <property type="gene ID" value="CEY00_Acc20835"/>
</dbReference>
<dbReference type="GO" id="GO:0009451">
    <property type="term" value="P:RNA modification"/>
    <property type="evidence" value="ECO:0007669"/>
    <property type="project" value="InterPro"/>
</dbReference>
<dbReference type="InParanoid" id="A0A2R6QAN7"/>
<dbReference type="InterPro" id="IPR011990">
    <property type="entry name" value="TPR-like_helical_dom_sf"/>
</dbReference>
<proteinExistence type="predicted"/>
<reference evidence="3 4" key="1">
    <citation type="submission" date="2017-07" db="EMBL/GenBank/DDBJ databases">
        <title>An improved, manually edited Actinidia chinensis var. chinensis (kiwifruit) genome highlights the challenges associated with draft genomes and gene prediction in plants.</title>
        <authorList>
            <person name="Pilkington S."/>
            <person name="Crowhurst R."/>
            <person name="Hilario E."/>
            <person name="Nardozza S."/>
            <person name="Fraser L."/>
            <person name="Peng Y."/>
            <person name="Gunaseelan K."/>
            <person name="Simpson R."/>
            <person name="Tahir J."/>
            <person name="Deroles S."/>
            <person name="Templeton K."/>
            <person name="Luo Z."/>
            <person name="Davy M."/>
            <person name="Cheng C."/>
            <person name="Mcneilage M."/>
            <person name="Scaglione D."/>
            <person name="Liu Y."/>
            <person name="Zhang Q."/>
            <person name="Datson P."/>
            <person name="De Silva N."/>
            <person name="Gardiner S."/>
            <person name="Bassett H."/>
            <person name="Chagne D."/>
            <person name="Mccallum J."/>
            <person name="Dzierzon H."/>
            <person name="Deng C."/>
            <person name="Wang Y.-Y."/>
            <person name="Barron N."/>
            <person name="Manako K."/>
            <person name="Bowen J."/>
            <person name="Foster T."/>
            <person name="Erridge Z."/>
            <person name="Tiffin H."/>
            <person name="Waite C."/>
            <person name="Davies K."/>
            <person name="Grierson E."/>
            <person name="Laing W."/>
            <person name="Kirk R."/>
            <person name="Chen X."/>
            <person name="Wood M."/>
            <person name="Montefiori M."/>
            <person name="Brummell D."/>
            <person name="Schwinn K."/>
            <person name="Catanach A."/>
            <person name="Fullerton C."/>
            <person name="Li D."/>
            <person name="Meiyalaghan S."/>
            <person name="Nieuwenhuizen N."/>
            <person name="Read N."/>
            <person name="Prakash R."/>
            <person name="Hunter D."/>
            <person name="Zhang H."/>
            <person name="Mckenzie M."/>
            <person name="Knabel M."/>
            <person name="Harris A."/>
            <person name="Allan A."/>
            <person name="Chen A."/>
            <person name="Janssen B."/>
            <person name="Plunkett B."/>
            <person name="Dwamena C."/>
            <person name="Voogd C."/>
            <person name="Leif D."/>
            <person name="Lafferty D."/>
            <person name="Souleyre E."/>
            <person name="Varkonyi-Gasic E."/>
            <person name="Gambi F."/>
            <person name="Hanley J."/>
            <person name="Yao J.-L."/>
            <person name="Cheung J."/>
            <person name="David K."/>
            <person name="Warren B."/>
            <person name="Marsh K."/>
            <person name="Snowden K."/>
            <person name="Lin-Wang K."/>
            <person name="Brian L."/>
            <person name="Martinez-Sanchez M."/>
            <person name="Wang M."/>
            <person name="Ileperuma N."/>
            <person name="Macnee N."/>
            <person name="Campin R."/>
            <person name="Mcatee P."/>
            <person name="Drummond R."/>
            <person name="Espley R."/>
            <person name="Ireland H."/>
            <person name="Wu R."/>
            <person name="Atkinson R."/>
            <person name="Karunairetnam S."/>
            <person name="Bulley S."/>
            <person name="Chunkath S."/>
            <person name="Hanley Z."/>
            <person name="Storey R."/>
            <person name="Thrimawithana A."/>
            <person name="Thomson S."/>
            <person name="David C."/>
            <person name="Testolin R."/>
        </authorList>
    </citation>
    <scope>NUCLEOTIDE SEQUENCE [LARGE SCALE GENOMIC DNA]</scope>
    <source>
        <strain evidence="4">cv. Red5</strain>
        <tissue evidence="3">Young leaf</tissue>
    </source>
</reference>
<comment type="caution">
    <text evidence="3">The sequence shown here is derived from an EMBL/GenBank/DDBJ whole genome shotgun (WGS) entry which is preliminary data.</text>
</comment>
<reference evidence="4" key="2">
    <citation type="journal article" date="2018" name="BMC Genomics">
        <title>A manually annotated Actinidia chinensis var. chinensis (kiwifruit) genome highlights the challenges associated with draft genomes and gene prediction in plants.</title>
        <authorList>
            <person name="Pilkington S.M."/>
            <person name="Crowhurst R."/>
            <person name="Hilario E."/>
            <person name="Nardozza S."/>
            <person name="Fraser L."/>
            <person name="Peng Y."/>
            <person name="Gunaseelan K."/>
            <person name="Simpson R."/>
            <person name="Tahir J."/>
            <person name="Deroles S.C."/>
            <person name="Templeton K."/>
            <person name="Luo Z."/>
            <person name="Davy M."/>
            <person name="Cheng C."/>
            <person name="McNeilage M."/>
            <person name="Scaglione D."/>
            <person name="Liu Y."/>
            <person name="Zhang Q."/>
            <person name="Datson P."/>
            <person name="De Silva N."/>
            <person name="Gardiner S.E."/>
            <person name="Bassett H."/>
            <person name="Chagne D."/>
            <person name="McCallum J."/>
            <person name="Dzierzon H."/>
            <person name="Deng C."/>
            <person name="Wang Y.Y."/>
            <person name="Barron L."/>
            <person name="Manako K."/>
            <person name="Bowen J."/>
            <person name="Foster T.M."/>
            <person name="Erridge Z.A."/>
            <person name="Tiffin H."/>
            <person name="Waite C.N."/>
            <person name="Davies K.M."/>
            <person name="Grierson E.P."/>
            <person name="Laing W.A."/>
            <person name="Kirk R."/>
            <person name="Chen X."/>
            <person name="Wood M."/>
            <person name="Montefiori M."/>
            <person name="Brummell D.A."/>
            <person name="Schwinn K.E."/>
            <person name="Catanach A."/>
            <person name="Fullerton C."/>
            <person name="Li D."/>
            <person name="Meiyalaghan S."/>
            <person name="Nieuwenhuizen N."/>
            <person name="Read N."/>
            <person name="Prakash R."/>
            <person name="Hunter D."/>
            <person name="Zhang H."/>
            <person name="McKenzie M."/>
            <person name="Knabel M."/>
            <person name="Harris A."/>
            <person name="Allan A.C."/>
            <person name="Gleave A."/>
            <person name="Chen A."/>
            <person name="Janssen B.J."/>
            <person name="Plunkett B."/>
            <person name="Ampomah-Dwamena C."/>
            <person name="Voogd C."/>
            <person name="Leif D."/>
            <person name="Lafferty D."/>
            <person name="Souleyre E.J.F."/>
            <person name="Varkonyi-Gasic E."/>
            <person name="Gambi F."/>
            <person name="Hanley J."/>
            <person name="Yao J.L."/>
            <person name="Cheung J."/>
            <person name="David K.M."/>
            <person name="Warren B."/>
            <person name="Marsh K."/>
            <person name="Snowden K.C."/>
            <person name="Lin-Wang K."/>
            <person name="Brian L."/>
            <person name="Martinez-Sanchez M."/>
            <person name="Wang M."/>
            <person name="Ileperuma N."/>
            <person name="Macnee N."/>
            <person name="Campin R."/>
            <person name="McAtee P."/>
            <person name="Drummond R.S.M."/>
            <person name="Espley R.V."/>
            <person name="Ireland H.S."/>
            <person name="Wu R."/>
            <person name="Atkinson R.G."/>
            <person name="Karunairetnam S."/>
            <person name="Bulley S."/>
            <person name="Chunkath S."/>
            <person name="Hanley Z."/>
            <person name="Storey R."/>
            <person name="Thrimawithana A.H."/>
            <person name="Thomson S."/>
            <person name="David C."/>
            <person name="Testolin R."/>
            <person name="Huang H."/>
            <person name="Hellens R.P."/>
            <person name="Schaffer R.J."/>
        </authorList>
    </citation>
    <scope>NUCLEOTIDE SEQUENCE [LARGE SCALE GENOMIC DNA]</scope>
    <source>
        <strain evidence="4">cv. Red5</strain>
    </source>
</reference>
<dbReference type="OMA" id="GAMESAC"/>
<evidence type="ECO:0000256" key="1">
    <source>
        <dbReference type="ARBA" id="ARBA00022737"/>
    </source>
</evidence>
<dbReference type="AlphaFoldDB" id="A0A2R6QAN7"/>
<keyword evidence="1" id="KW-0677">Repeat</keyword>
<dbReference type="Proteomes" id="UP000241394">
    <property type="component" value="Chromosome LG18"/>
</dbReference>
<dbReference type="FunFam" id="1.25.40.10:FF:000196">
    <property type="entry name" value="Pentatricopeptide repeat-containing protein At4g14850"/>
    <property type="match status" value="1"/>
</dbReference>
<feature type="repeat" description="PPR" evidence="2">
    <location>
        <begin position="123"/>
        <end position="157"/>
    </location>
</feature>